<evidence type="ECO:0000313" key="5">
    <source>
        <dbReference type="Proteomes" id="UP000241085"/>
    </source>
</evidence>
<comment type="caution">
    <text evidence="4">The sequence shown here is derived from an EMBL/GenBank/DDBJ whole genome shotgun (WGS) entry which is preliminary data.</text>
</comment>
<evidence type="ECO:0000256" key="1">
    <source>
        <dbReference type="ARBA" id="ARBA00023002"/>
    </source>
</evidence>
<dbReference type="Gene3D" id="1.10.540.10">
    <property type="entry name" value="Acyl-CoA dehydrogenase/oxidase, N-terminal domain"/>
    <property type="match status" value="1"/>
</dbReference>
<evidence type="ECO:0000259" key="3">
    <source>
        <dbReference type="Pfam" id="PF08028"/>
    </source>
</evidence>
<dbReference type="Pfam" id="PF08028">
    <property type="entry name" value="Acyl-CoA_dh_2"/>
    <property type="match status" value="1"/>
</dbReference>
<dbReference type="InterPro" id="IPR036250">
    <property type="entry name" value="AcylCo_DH-like_C"/>
</dbReference>
<feature type="domain" description="Acyl-CoA dehydrogenase C-terminal" evidence="3">
    <location>
        <begin position="231"/>
        <end position="367"/>
    </location>
</feature>
<gene>
    <name evidence="4" type="ORF">C1I63_04230</name>
</gene>
<dbReference type="EMBL" id="PZPL01000001">
    <property type="protein sequence ID" value="PTL72126.1"/>
    <property type="molecule type" value="Genomic_DNA"/>
</dbReference>
<dbReference type="Proteomes" id="UP000241085">
    <property type="component" value="Unassembled WGS sequence"/>
</dbReference>
<dbReference type="InterPro" id="IPR046373">
    <property type="entry name" value="Acyl-CoA_Oxase/DH_mid-dom_sf"/>
</dbReference>
<dbReference type="GO" id="GO:0006552">
    <property type="term" value="P:L-leucine catabolic process"/>
    <property type="evidence" value="ECO:0007669"/>
    <property type="project" value="TreeGrafter"/>
</dbReference>
<keyword evidence="5" id="KW-1185">Reference proteome</keyword>
<dbReference type="Pfam" id="PF02771">
    <property type="entry name" value="Acyl-CoA_dh_N"/>
    <property type="match status" value="1"/>
</dbReference>
<dbReference type="PANTHER" id="PTHR43884">
    <property type="entry name" value="ACYL-COA DEHYDROGENASE"/>
    <property type="match status" value="1"/>
</dbReference>
<dbReference type="Gene3D" id="2.40.110.10">
    <property type="entry name" value="Butyryl-CoA Dehydrogenase, subunit A, domain 2"/>
    <property type="match status" value="1"/>
</dbReference>
<dbReference type="SUPFAM" id="SSF56645">
    <property type="entry name" value="Acyl-CoA dehydrogenase NM domain-like"/>
    <property type="match status" value="1"/>
</dbReference>
<evidence type="ECO:0000259" key="2">
    <source>
        <dbReference type="Pfam" id="PF02771"/>
    </source>
</evidence>
<name>A0A2T4URH5_9MICO</name>
<proteinExistence type="predicted"/>
<dbReference type="InterPro" id="IPR013107">
    <property type="entry name" value="Acyl-CoA_DH_C"/>
</dbReference>
<dbReference type="Gene3D" id="1.20.140.10">
    <property type="entry name" value="Butyryl-CoA Dehydrogenase, subunit A, domain 3"/>
    <property type="match status" value="1"/>
</dbReference>
<dbReference type="AlphaFoldDB" id="A0A2T4URH5"/>
<dbReference type="InterPro" id="IPR037069">
    <property type="entry name" value="AcylCoA_DH/ox_N_sf"/>
</dbReference>
<evidence type="ECO:0000313" key="4">
    <source>
        <dbReference type="EMBL" id="PTL72126.1"/>
    </source>
</evidence>
<feature type="domain" description="Acyl-CoA dehydrogenase/oxidase N-terminal" evidence="2">
    <location>
        <begin position="22"/>
        <end position="109"/>
    </location>
</feature>
<dbReference type="InterPro" id="IPR009100">
    <property type="entry name" value="AcylCoA_DH/oxidase_NM_dom_sf"/>
</dbReference>
<dbReference type="RefSeq" id="WP_107573894.1">
    <property type="nucleotide sequence ID" value="NZ_PZPL01000001.1"/>
</dbReference>
<protein>
    <submittedName>
        <fullName evidence="4">Acyl-CoA dehydrogenase</fullName>
    </submittedName>
</protein>
<accession>A0A2T4URH5</accession>
<dbReference type="GO" id="GO:0008470">
    <property type="term" value="F:3-methylbutanoyl-CoA dehydrogenase activity"/>
    <property type="evidence" value="ECO:0007669"/>
    <property type="project" value="TreeGrafter"/>
</dbReference>
<dbReference type="PANTHER" id="PTHR43884:SF12">
    <property type="entry name" value="ISOVALERYL-COA DEHYDROGENASE, MITOCHONDRIAL-RELATED"/>
    <property type="match status" value="1"/>
</dbReference>
<dbReference type="SUPFAM" id="SSF47203">
    <property type="entry name" value="Acyl-CoA dehydrogenase C-terminal domain-like"/>
    <property type="match status" value="1"/>
</dbReference>
<sequence length="401" mass="44055">MSLSATDLERFRSVIEEVGRDALVRERERRLLHPEIAALVSSGFTAMRVPVEWGGAGATLPELFELLVELGAADPNLPQALRGHFGLVERFLVGGTERDEAWLRRAAEGALFANSQAEKGSATTTEARLVPIDGGWRLTGRKFYTTGTLYADYTWTGALDPTGERYGAVVPTRAPGVEVIDDWTGFGQRLTASGTTVFTDVPLDDEHVYRVLQEPDWYTLDFRLLLHLLLQATMAGIGRAALDDTLRFVRARSRSFGVAGESLPREDPRVQSVVGELASRVAAVEALVHDVARDYAAVRAREHADEAERTRDYVRVQIRQFEAQQIAVADIVAVTSRLFEVGGASAVLTESGLDRHWRNARTIASHNPAVFRQAAIGAYLLNGTEPETDFRSTVTAQEQPA</sequence>
<dbReference type="InterPro" id="IPR013786">
    <property type="entry name" value="AcylCoA_DH/ox_N"/>
</dbReference>
<organism evidence="4 5">
    <name type="scientific">Rathayibacter caricis DSM 15933</name>
    <dbReference type="NCBI Taxonomy" id="1328867"/>
    <lineage>
        <taxon>Bacteria</taxon>
        <taxon>Bacillati</taxon>
        <taxon>Actinomycetota</taxon>
        <taxon>Actinomycetes</taxon>
        <taxon>Micrococcales</taxon>
        <taxon>Microbacteriaceae</taxon>
        <taxon>Rathayibacter</taxon>
    </lineage>
</organism>
<reference evidence="4 5" key="1">
    <citation type="submission" date="2018-03" db="EMBL/GenBank/DDBJ databases">
        <title>Bacteriophage NCPPB3778 and a type I-E CRISPR drive the evolution of the US Biological Select Agent, Rathayibacter toxicus.</title>
        <authorList>
            <person name="Davis E.W.II."/>
            <person name="Tabima J.F."/>
            <person name="Weisberg A.J."/>
            <person name="Dantas Lopes L."/>
            <person name="Wiseman M.S."/>
            <person name="Wiseman M.S."/>
            <person name="Pupko T."/>
            <person name="Belcher M.S."/>
            <person name="Sechler A.J."/>
            <person name="Tancos M.A."/>
            <person name="Schroeder B.K."/>
            <person name="Murray T.D."/>
            <person name="Luster D.G."/>
            <person name="Schneider W.L."/>
            <person name="Rogers E."/>
            <person name="Andreote F.D."/>
            <person name="Grunwald N.J."/>
            <person name="Putnam M.L."/>
            <person name="Chang J.H."/>
        </authorList>
    </citation>
    <scope>NUCLEOTIDE SEQUENCE [LARGE SCALE GENOMIC DNA]</scope>
    <source>
        <strain evidence="4 5">DSM 15933</strain>
    </source>
</reference>
<keyword evidence="1" id="KW-0560">Oxidoreductase</keyword>
<dbReference type="GO" id="GO:0050660">
    <property type="term" value="F:flavin adenine dinucleotide binding"/>
    <property type="evidence" value="ECO:0007669"/>
    <property type="project" value="InterPro"/>
</dbReference>
<dbReference type="PIRSF" id="PIRSF016578">
    <property type="entry name" value="HsaA"/>
    <property type="match status" value="1"/>
</dbReference>